<dbReference type="RefSeq" id="WP_382405155.1">
    <property type="nucleotide sequence ID" value="NZ_JBHSGU010000001.1"/>
</dbReference>
<dbReference type="InterPro" id="IPR010583">
    <property type="entry name" value="MipA"/>
</dbReference>
<dbReference type="Proteomes" id="UP001595897">
    <property type="component" value="Unassembled WGS sequence"/>
</dbReference>
<protein>
    <submittedName>
        <fullName evidence="2">MipA/OmpV family protein</fullName>
    </submittedName>
</protein>
<reference evidence="3" key="1">
    <citation type="journal article" date="2019" name="Int. J. Syst. Evol. Microbiol.">
        <title>The Global Catalogue of Microorganisms (GCM) 10K type strain sequencing project: providing services to taxonomists for standard genome sequencing and annotation.</title>
        <authorList>
            <consortium name="The Broad Institute Genomics Platform"/>
            <consortium name="The Broad Institute Genome Sequencing Center for Infectious Disease"/>
            <person name="Wu L."/>
            <person name="Ma J."/>
        </authorList>
    </citation>
    <scope>NUCLEOTIDE SEQUENCE [LARGE SCALE GENOMIC DNA]</scope>
    <source>
        <strain evidence="3">KACC 12507</strain>
    </source>
</reference>
<name>A0ABV9LRY2_9ALTE</name>
<comment type="caution">
    <text evidence="2">The sequence shown here is derived from an EMBL/GenBank/DDBJ whole genome shotgun (WGS) entry which is preliminary data.</text>
</comment>
<feature type="signal peptide" evidence="1">
    <location>
        <begin position="1"/>
        <end position="24"/>
    </location>
</feature>
<gene>
    <name evidence="2" type="ORF">ACFO4O_00135</name>
</gene>
<organism evidence="2 3">
    <name type="scientific">Glaciecola siphonariae</name>
    <dbReference type="NCBI Taxonomy" id="521012"/>
    <lineage>
        <taxon>Bacteria</taxon>
        <taxon>Pseudomonadati</taxon>
        <taxon>Pseudomonadota</taxon>
        <taxon>Gammaproteobacteria</taxon>
        <taxon>Alteromonadales</taxon>
        <taxon>Alteromonadaceae</taxon>
        <taxon>Glaciecola</taxon>
    </lineage>
</organism>
<keyword evidence="3" id="KW-1185">Reference proteome</keyword>
<accession>A0ABV9LRY2</accession>
<proteinExistence type="predicted"/>
<dbReference type="Pfam" id="PF06629">
    <property type="entry name" value="MipA"/>
    <property type="match status" value="1"/>
</dbReference>
<evidence type="ECO:0000313" key="3">
    <source>
        <dbReference type="Proteomes" id="UP001595897"/>
    </source>
</evidence>
<evidence type="ECO:0000313" key="2">
    <source>
        <dbReference type="EMBL" id="MFC4698566.1"/>
    </source>
</evidence>
<keyword evidence="1" id="KW-0732">Signal</keyword>
<feature type="chain" id="PRO_5045180930" evidence="1">
    <location>
        <begin position="25"/>
        <end position="299"/>
    </location>
</feature>
<sequence length="299" mass="32999">MLKMPFTLIVLYFTLLISSAAVQAQQSESPDRSLTGFEDSDEAQPLWEFGAGGGFVDVPNYPASQERNFVALAAPYVIYRGDVFRIGGGGGARAVVAESSNFELDVSVGGAFAADSDDNTAREGMPELDFLFEIGPQLVYRLRDFTFDNGGEGRLNLRMQARAVFSTDFKRIDDRGYVFEPQLTYQQRGTLFKDTALNLAVSAVFASEDLHDYFYEVDQAFARPNRAAFDASGGYLGSELSLGFSFPIMKNMRGFLGGTARFHQGAANQDSPLFEKDITYSYGVGFVWRLYQSDAVASW</sequence>
<dbReference type="EMBL" id="JBHSGU010000001">
    <property type="protein sequence ID" value="MFC4698566.1"/>
    <property type="molecule type" value="Genomic_DNA"/>
</dbReference>
<evidence type="ECO:0000256" key="1">
    <source>
        <dbReference type="SAM" id="SignalP"/>
    </source>
</evidence>